<reference evidence="3" key="1">
    <citation type="journal article" date="2020" name="Plant J.">
        <title>Transposons played a major role in the diversification between the closely related almond and peach genomes: results from the almond genome sequence.</title>
        <authorList>
            <person name="Alioto T."/>
            <person name="Alexiou K.G."/>
            <person name="Bardil A."/>
            <person name="Barteri F."/>
            <person name="Castanera R."/>
            <person name="Cruz F."/>
            <person name="Dhingra A."/>
            <person name="Duval H."/>
            <person name="Fernandez I Marti A."/>
            <person name="Frias L."/>
            <person name="Galan B."/>
            <person name="Garcia J.L."/>
            <person name="Howad W."/>
            <person name="Gomez-Garrido J."/>
            <person name="Gut M."/>
            <person name="Julca I."/>
            <person name="Morata J."/>
            <person name="Puigdomenech P."/>
            <person name="Ribeca P."/>
            <person name="Rubio Cabetas M.J."/>
            <person name="Vlasova A."/>
            <person name="Wirthensohn M."/>
            <person name="Garcia-Mas J."/>
            <person name="Gabaldon T."/>
            <person name="Casacuberta J.M."/>
            <person name="Arus P."/>
        </authorList>
    </citation>
    <scope>NUCLEOTIDE SEQUENCE [LARGE SCALE GENOMIC DNA]</scope>
    <source>
        <strain evidence="3">cv. Texas</strain>
    </source>
</reference>
<dbReference type="Proteomes" id="UP000327085">
    <property type="component" value="Chromosome 6"/>
</dbReference>
<dbReference type="Pfam" id="PF08268">
    <property type="entry name" value="FBA_3"/>
    <property type="match status" value="1"/>
</dbReference>
<name>A0A5E4GAK1_PRUDU</name>
<dbReference type="NCBIfam" id="TIGR01640">
    <property type="entry name" value="F_box_assoc_1"/>
    <property type="match status" value="1"/>
</dbReference>
<evidence type="ECO:0000313" key="2">
    <source>
        <dbReference type="EMBL" id="VVA36819.1"/>
    </source>
</evidence>
<evidence type="ECO:0000259" key="1">
    <source>
        <dbReference type="Pfam" id="PF08268"/>
    </source>
</evidence>
<dbReference type="FunCoup" id="A0A5E4GAK1">
    <property type="interactions" value="48"/>
</dbReference>
<proteinExistence type="predicted"/>
<dbReference type="AlphaFoldDB" id="A0A5E4GAK1"/>
<dbReference type="InterPro" id="IPR017451">
    <property type="entry name" value="F-box-assoc_interact_dom"/>
</dbReference>
<dbReference type="PANTHER" id="PTHR31111:SF138">
    <property type="entry name" value="F-BOX ASSOCIATED DOMAIN-CONTAINING PROTEIN"/>
    <property type="match status" value="1"/>
</dbReference>
<dbReference type="PANTHER" id="PTHR31111">
    <property type="entry name" value="BNAA05G37150D PROTEIN-RELATED"/>
    <property type="match status" value="1"/>
</dbReference>
<gene>
    <name evidence="2" type="ORF">ALMOND_2B031652</name>
</gene>
<protein>
    <submittedName>
        <fullName evidence="2">PREDICTED: F-box</fullName>
    </submittedName>
</protein>
<dbReference type="EMBL" id="CABIKO010000480">
    <property type="protein sequence ID" value="VVA36819.1"/>
    <property type="molecule type" value="Genomic_DNA"/>
</dbReference>
<sequence length="332" mass="38545">MGSRVTLNDFFTCALEFSERTSENRPRNMEAYHDHAIPELPTEIIFTHILPRLPPKDLMMRCTCELGQYYPDVQSVHGLICGSSSFQPEFFILNPSTREYIELPHAKERPVNHYAHQAYHFGCSPLTNEYKVLQVLSFRLDQGDKWDLVFNTFTLGRDSWWRPLQVDHGDLPFDALAYASNSHDKRSTASVCLNGAVYWIYEKQKMLVAFDVKEETFKALPLPEDYDQVFANYYADQDYEKYSRIDANDYCCPTMVKVGGCVGVFADMSWKHDKIVLWILNNYQNIVWVKETISLASEREDLGYQRCIEALGTIHTGEFALVHYFIGFFTRI</sequence>
<dbReference type="InterPro" id="IPR013187">
    <property type="entry name" value="F-box-assoc_dom_typ3"/>
</dbReference>
<organism evidence="2 3">
    <name type="scientific">Prunus dulcis</name>
    <name type="common">Almond</name>
    <name type="synonym">Amygdalus dulcis</name>
    <dbReference type="NCBI Taxonomy" id="3755"/>
    <lineage>
        <taxon>Eukaryota</taxon>
        <taxon>Viridiplantae</taxon>
        <taxon>Streptophyta</taxon>
        <taxon>Embryophyta</taxon>
        <taxon>Tracheophyta</taxon>
        <taxon>Spermatophyta</taxon>
        <taxon>Magnoliopsida</taxon>
        <taxon>eudicotyledons</taxon>
        <taxon>Gunneridae</taxon>
        <taxon>Pentapetalae</taxon>
        <taxon>rosids</taxon>
        <taxon>fabids</taxon>
        <taxon>Rosales</taxon>
        <taxon>Rosaceae</taxon>
        <taxon>Amygdaloideae</taxon>
        <taxon>Amygdaleae</taxon>
        <taxon>Prunus</taxon>
    </lineage>
</organism>
<dbReference type="Gramene" id="VVA36819">
    <property type="protein sequence ID" value="VVA36819"/>
    <property type="gene ID" value="Prudul26B031652"/>
</dbReference>
<accession>A0A5E4GAK1</accession>
<dbReference type="InParanoid" id="A0A5E4GAK1"/>
<evidence type="ECO:0000313" key="3">
    <source>
        <dbReference type="Proteomes" id="UP000327085"/>
    </source>
</evidence>
<dbReference type="OMA" id="DANDYCC"/>
<feature type="domain" description="F-box associated beta-propeller type 3" evidence="1">
    <location>
        <begin position="61"/>
        <end position="325"/>
    </location>
</feature>